<proteinExistence type="predicted"/>
<sequence length="445" mass="51946">MSLLFEPRDVNFNELLHQKYGKTYTQKHKWKYYHLYTLLLKKSLYSNDIWHAISSTALRDLYGRSGARGNEKWVYRLIREDLKSWNVILYHTEQVDVTKRIARYKILDERVLSGYHLVDTVVPRRHAPPKPAPTKYAGIHGMIQQTAKKLRVDYTAALAFIEDAYAQSLSLKDKPIQWNVIQKGKWSAFRNRVVDASIYSRWLWHLYKLDRGAYGFKVDLGNTNRVFYLLTQIPSHLRKFMLLGGRHLVEIDITAAQPLLFTNMVLAYCRQQGITAIPDDVRRWKTLCEEPDPDKSLYPALHSLMVGAQLLLDSHLRFDPLTKKAYRVREYTKLFKAEFFAKIFFDEDKRTQMRRVFAEAFPTVSAAITHFKRGDHRNLALALQQMEADLVVGTVCARLYAQNIRALPVHDALYVHAEHVETVVDEIKKAFQDINLCARMKIKNM</sequence>
<evidence type="ECO:0000313" key="2">
    <source>
        <dbReference type="Proteomes" id="UP000326380"/>
    </source>
</evidence>
<dbReference type="AlphaFoldDB" id="A0A7L5A0T9"/>
<organism evidence="1 2">
    <name type="scientific">Hymenobacter busanensis</name>
    <dbReference type="NCBI Taxonomy" id="2607656"/>
    <lineage>
        <taxon>Bacteria</taxon>
        <taxon>Pseudomonadati</taxon>
        <taxon>Bacteroidota</taxon>
        <taxon>Cytophagia</taxon>
        <taxon>Cytophagales</taxon>
        <taxon>Hymenobacteraceae</taxon>
        <taxon>Hymenobacter</taxon>
    </lineage>
</organism>
<name>A0A7L5A0T9_9BACT</name>
<protein>
    <submittedName>
        <fullName evidence="1">Uncharacterized protein</fullName>
    </submittedName>
</protein>
<accession>A0A7L5A0T9</accession>
<dbReference type="RefSeq" id="WP_151077963.1">
    <property type="nucleotide sequence ID" value="NZ_CP047647.1"/>
</dbReference>
<reference evidence="1 2" key="1">
    <citation type="submission" date="2019-09" db="EMBL/GenBank/DDBJ databases">
        <title>Genome sequence of Hymenobacter sp. M3.</title>
        <authorList>
            <person name="Srinivasan S."/>
        </authorList>
    </citation>
    <scope>NUCLEOTIDE SEQUENCE [LARGE SCALE GENOMIC DNA]</scope>
    <source>
        <strain evidence="1 2">M3</strain>
    </source>
</reference>
<evidence type="ECO:0000313" key="1">
    <source>
        <dbReference type="EMBL" id="KAA9338435.1"/>
    </source>
</evidence>
<comment type="caution">
    <text evidence="1">The sequence shown here is derived from an EMBL/GenBank/DDBJ whole genome shotgun (WGS) entry which is preliminary data.</text>
</comment>
<keyword evidence="2" id="KW-1185">Reference proteome</keyword>
<dbReference type="EMBL" id="VTWU01000002">
    <property type="protein sequence ID" value="KAA9338435.1"/>
    <property type="molecule type" value="Genomic_DNA"/>
</dbReference>
<dbReference type="Proteomes" id="UP000326380">
    <property type="component" value="Unassembled WGS sequence"/>
</dbReference>
<gene>
    <name evidence="1" type="ORF">F0P96_06275</name>
</gene>